<protein>
    <submittedName>
        <fullName evidence="8">LuxR family two component transcriptional regulator</fullName>
    </submittedName>
</protein>
<dbReference type="InterPro" id="IPR000792">
    <property type="entry name" value="Tscrpt_reg_LuxR_C"/>
</dbReference>
<organism evidence="8 9">
    <name type="scientific">Azonexus fungiphilus</name>
    <dbReference type="NCBI Taxonomy" id="146940"/>
    <lineage>
        <taxon>Bacteria</taxon>
        <taxon>Pseudomonadati</taxon>
        <taxon>Pseudomonadota</taxon>
        <taxon>Betaproteobacteria</taxon>
        <taxon>Rhodocyclales</taxon>
        <taxon>Azonexaceae</taxon>
        <taxon>Azonexus</taxon>
    </lineage>
</organism>
<reference evidence="8 9" key="1">
    <citation type="submission" date="2018-10" db="EMBL/GenBank/DDBJ databases">
        <title>Genomic Encyclopedia of Type Strains, Phase IV (KMG-IV): sequencing the most valuable type-strain genomes for metagenomic binning, comparative biology and taxonomic classification.</title>
        <authorList>
            <person name="Goeker M."/>
        </authorList>
    </citation>
    <scope>NUCLEOTIDE SEQUENCE [LARGE SCALE GENOMIC DNA]</scope>
    <source>
        <strain evidence="8 9">DSM 23841</strain>
    </source>
</reference>
<dbReference type="InterPro" id="IPR011006">
    <property type="entry name" value="CheY-like_superfamily"/>
</dbReference>
<dbReference type="CDD" id="cd17535">
    <property type="entry name" value="REC_NarL-like"/>
    <property type="match status" value="1"/>
</dbReference>
<dbReference type="RefSeq" id="WP_121457392.1">
    <property type="nucleotide sequence ID" value="NZ_RBXP01000011.1"/>
</dbReference>
<comment type="caution">
    <text evidence="8">The sequence shown here is derived from an EMBL/GenBank/DDBJ whole genome shotgun (WGS) entry which is preliminary data.</text>
</comment>
<feature type="modified residue" description="4-aspartylphosphate" evidence="5">
    <location>
        <position position="55"/>
    </location>
</feature>
<dbReference type="PANTHER" id="PTHR43214">
    <property type="entry name" value="TWO-COMPONENT RESPONSE REGULATOR"/>
    <property type="match status" value="1"/>
</dbReference>
<keyword evidence="2" id="KW-0805">Transcription regulation</keyword>
<dbReference type="GO" id="GO:0003677">
    <property type="term" value="F:DNA binding"/>
    <property type="evidence" value="ECO:0007669"/>
    <property type="project" value="UniProtKB-KW"/>
</dbReference>
<dbReference type="InterPro" id="IPR058245">
    <property type="entry name" value="NreC/VraR/RcsB-like_REC"/>
</dbReference>
<dbReference type="CDD" id="cd06170">
    <property type="entry name" value="LuxR_C_like"/>
    <property type="match status" value="1"/>
</dbReference>
<accession>A0A495WH86</accession>
<evidence type="ECO:0000256" key="5">
    <source>
        <dbReference type="PROSITE-ProRule" id="PRU00169"/>
    </source>
</evidence>
<dbReference type="EMBL" id="RBXP01000011">
    <property type="protein sequence ID" value="RKT60906.1"/>
    <property type="molecule type" value="Genomic_DNA"/>
</dbReference>
<dbReference type="SUPFAM" id="SSF52172">
    <property type="entry name" value="CheY-like"/>
    <property type="match status" value="1"/>
</dbReference>
<sequence length="211" mass="23124">MNLRLLLADDHRMFREALRALLERNPEFEIVGESGDGNEIVELVRERSPDIVCLDIDLPGLNGIEITRRLAESQPKVRVIALSVFSDRGYITDMLNAGAAAYVTKAAAGAELLRAIDAVSRNRSYLCPDATDAVREALVGRSDSGIRLGARETEVLKLVATGLTSAQIAEKMEIAQSTVEVHRRNIMRKLDVDSAIGLTRYAIRHGLVSSN</sequence>
<feature type="domain" description="HTH luxR-type" evidence="6">
    <location>
        <begin position="141"/>
        <end position="206"/>
    </location>
</feature>
<dbReference type="PROSITE" id="PS50043">
    <property type="entry name" value="HTH_LUXR_2"/>
    <property type="match status" value="1"/>
</dbReference>
<evidence type="ECO:0000259" key="6">
    <source>
        <dbReference type="PROSITE" id="PS50043"/>
    </source>
</evidence>
<keyword evidence="1 5" id="KW-0597">Phosphoprotein</keyword>
<dbReference type="InterPro" id="IPR016032">
    <property type="entry name" value="Sig_transdc_resp-reg_C-effctor"/>
</dbReference>
<evidence type="ECO:0000313" key="9">
    <source>
        <dbReference type="Proteomes" id="UP000270626"/>
    </source>
</evidence>
<evidence type="ECO:0000256" key="3">
    <source>
        <dbReference type="ARBA" id="ARBA00023125"/>
    </source>
</evidence>
<dbReference type="SUPFAM" id="SSF46894">
    <property type="entry name" value="C-terminal effector domain of the bipartite response regulators"/>
    <property type="match status" value="1"/>
</dbReference>
<dbReference type="Gene3D" id="3.40.50.2300">
    <property type="match status" value="1"/>
</dbReference>
<dbReference type="AlphaFoldDB" id="A0A495WH86"/>
<dbReference type="Pfam" id="PF00196">
    <property type="entry name" value="GerE"/>
    <property type="match status" value="1"/>
</dbReference>
<keyword evidence="4" id="KW-0804">Transcription</keyword>
<proteinExistence type="predicted"/>
<keyword evidence="3" id="KW-0238">DNA-binding</keyword>
<gene>
    <name evidence="8" type="ORF">DFR40_1056</name>
</gene>
<dbReference type="SMART" id="SM00421">
    <property type="entry name" value="HTH_LUXR"/>
    <property type="match status" value="1"/>
</dbReference>
<evidence type="ECO:0000313" key="8">
    <source>
        <dbReference type="EMBL" id="RKT60906.1"/>
    </source>
</evidence>
<dbReference type="Pfam" id="PF00072">
    <property type="entry name" value="Response_reg"/>
    <property type="match status" value="1"/>
</dbReference>
<dbReference type="GO" id="GO:0006355">
    <property type="term" value="P:regulation of DNA-templated transcription"/>
    <property type="evidence" value="ECO:0007669"/>
    <property type="project" value="InterPro"/>
</dbReference>
<evidence type="ECO:0000256" key="2">
    <source>
        <dbReference type="ARBA" id="ARBA00023015"/>
    </source>
</evidence>
<feature type="domain" description="Response regulatory" evidence="7">
    <location>
        <begin position="4"/>
        <end position="120"/>
    </location>
</feature>
<dbReference type="PROSITE" id="PS00622">
    <property type="entry name" value="HTH_LUXR_1"/>
    <property type="match status" value="1"/>
</dbReference>
<dbReference type="SMART" id="SM00448">
    <property type="entry name" value="REC"/>
    <property type="match status" value="1"/>
</dbReference>
<name>A0A495WH86_9RHOO</name>
<evidence type="ECO:0000256" key="4">
    <source>
        <dbReference type="ARBA" id="ARBA00023163"/>
    </source>
</evidence>
<dbReference type="PANTHER" id="PTHR43214:SF41">
    <property type="entry name" value="NITRATE_NITRITE RESPONSE REGULATOR PROTEIN NARP"/>
    <property type="match status" value="1"/>
</dbReference>
<keyword evidence="9" id="KW-1185">Reference proteome</keyword>
<evidence type="ECO:0000259" key="7">
    <source>
        <dbReference type="PROSITE" id="PS50110"/>
    </source>
</evidence>
<evidence type="ECO:0000256" key="1">
    <source>
        <dbReference type="ARBA" id="ARBA00022553"/>
    </source>
</evidence>
<dbReference type="PRINTS" id="PR00038">
    <property type="entry name" value="HTHLUXR"/>
</dbReference>
<dbReference type="InterPro" id="IPR039420">
    <property type="entry name" value="WalR-like"/>
</dbReference>
<dbReference type="Proteomes" id="UP000270626">
    <property type="component" value="Unassembled WGS sequence"/>
</dbReference>
<dbReference type="InterPro" id="IPR001789">
    <property type="entry name" value="Sig_transdc_resp-reg_receiver"/>
</dbReference>
<dbReference type="OrthoDB" id="9816469at2"/>
<dbReference type="GO" id="GO:0000160">
    <property type="term" value="P:phosphorelay signal transduction system"/>
    <property type="evidence" value="ECO:0007669"/>
    <property type="project" value="InterPro"/>
</dbReference>
<dbReference type="PROSITE" id="PS50110">
    <property type="entry name" value="RESPONSE_REGULATORY"/>
    <property type="match status" value="1"/>
</dbReference>